<reference evidence="1 2" key="1">
    <citation type="submission" date="2020-01" db="EMBL/GenBank/DDBJ databases">
        <authorList>
            <person name="Gupta K D."/>
        </authorList>
    </citation>
    <scope>NUCLEOTIDE SEQUENCE [LARGE SCALE GENOMIC DNA]</scope>
</reference>
<proteinExistence type="predicted"/>
<evidence type="ECO:0008006" key="3">
    <source>
        <dbReference type="Google" id="ProtNLM"/>
    </source>
</evidence>
<sequence length="248" mass="28310">MTAYSQELLKKSCEDDTKFAFDQYVSIYHACFKPAASSSSRRHYTKECTERLDRWTTARLRAGASNERPDDMLEYGLRLATGTRAQFNETTALTLFLKVMQDPVHPENARAIAANLTCTLLKRDIRVDAKDEFDGARAFCLADLSAMYGLFAWCSLDLIQIYKRRGHPPGWKAESFTHLWKAYDAYQAEIASGRVRPPFCAVCATLPSATVRLRNRACQKEDWPEHRKWCISDGGEEPTMDSDHDDLY</sequence>
<name>A0A8S0VUH4_CYCAE</name>
<protein>
    <recommendedName>
        <fullName evidence="3">MYND-type domain-containing protein</fullName>
    </recommendedName>
</protein>
<comment type="caution">
    <text evidence="1">The sequence shown here is derived from an EMBL/GenBank/DDBJ whole genome shotgun (WGS) entry which is preliminary data.</text>
</comment>
<keyword evidence="2" id="KW-1185">Reference proteome</keyword>
<evidence type="ECO:0000313" key="2">
    <source>
        <dbReference type="Proteomes" id="UP000467700"/>
    </source>
</evidence>
<dbReference type="AlphaFoldDB" id="A0A8S0VUH4"/>
<organism evidence="1 2">
    <name type="scientific">Cyclocybe aegerita</name>
    <name type="common">Black poplar mushroom</name>
    <name type="synonym">Agrocybe aegerita</name>
    <dbReference type="NCBI Taxonomy" id="1973307"/>
    <lineage>
        <taxon>Eukaryota</taxon>
        <taxon>Fungi</taxon>
        <taxon>Dikarya</taxon>
        <taxon>Basidiomycota</taxon>
        <taxon>Agaricomycotina</taxon>
        <taxon>Agaricomycetes</taxon>
        <taxon>Agaricomycetidae</taxon>
        <taxon>Agaricales</taxon>
        <taxon>Agaricineae</taxon>
        <taxon>Bolbitiaceae</taxon>
        <taxon>Cyclocybe</taxon>
    </lineage>
</organism>
<evidence type="ECO:0000313" key="1">
    <source>
        <dbReference type="EMBL" id="CAA7262180.1"/>
    </source>
</evidence>
<dbReference type="EMBL" id="CACVBS010000035">
    <property type="protein sequence ID" value="CAA7262180.1"/>
    <property type="molecule type" value="Genomic_DNA"/>
</dbReference>
<dbReference type="OrthoDB" id="341421at2759"/>
<accession>A0A8S0VUH4</accession>
<gene>
    <name evidence="1" type="ORF">AAE3_LOCUS4125</name>
</gene>
<dbReference type="Proteomes" id="UP000467700">
    <property type="component" value="Unassembled WGS sequence"/>
</dbReference>